<feature type="transmembrane region" description="Helical" evidence="8">
    <location>
        <begin position="28"/>
        <end position="54"/>
    </location>
</feature>
<gene>
    <name evidence="11" type="ORF">L2A60_07800</name>
</gene>
<comment type="subcellular location">
    <subcellularLocation>
        <location evidence="1">Cell membrane</location>
        <topology evidence="1">Multi-pass membrane protein</topology>
    </subcellularLocation>
</comment>
<evidence type="ECO:0000256" key="8">
    <source>
        <dbReference type="SAM" id="Phobius"/>
    </source>
</evidence>
<dbReference type="CDD" id="cd03223">
    <property type="entry name" value="ABCD_peroxisomal_ALDP"/>
    <property type="match status" value="1"/>
</dbReference>
<evidence type="ECO:0000259" key="10">
    <source>
        <dbReference type="PROSITE" id="PS50929"/>
    </source>
</evidence>
<dbReference type="GO" id="GO:0005524">
    <property type="term" value="F:ATP binding"/>
    <property type="evidence" value="ECO:0007669"/>
    <property type="project" value="UniProtKB-KW"/>
</dbReference>
<feature type="domain" description="ABC transporter" evidence="9">
    <location>
        <begin position="383"/>
        <end position="595"/>
    </location>
</feature>
<feature type="transmembrane region" description="Helical" evidence="8">
    <location>
        <begin position="167"/>
        <end position="189"/>
    </location>
</feature>
<organism evidence="11 12">
    <name type="scientific">Acidiphilium iwatense</name>
    <dbReference type="NCBI Taxonomy" id="768198"/>
    <lineage>
        <taxon>Bacteria</taxon>
        <taxon>Pseudomonadati</taxon>
        <taxon>Pseudomonadota</taxon>
        <taxon>Alphaproteobacteria</taxon>
        <taxon>Acetobacterales</taxon>
        <taxon>Acidocellaceae</taxon>
        <taxon>Acidiphilium</taxon>
    </lineage>
</organism>
<protein>
    <submittedName>
        <fullName evidence="11">ABC transporter ATP-binding protein/permease</fullName>
    </submittedName>
</protein>
<evidence type="ECO:0000313" key="12">
    <source>
        <dbReference type="Proteomes" id="UP001521209"/>
    </source>
</evidence>
<evidence type="ECO:0000256" key="7">
    <source>
        <dbReference type="ARBA" id="ARBA00023136"/>
    </source>
</evidence>
<dbReference type="SMART" id="SM00382">
    <property type="entry name" value="AAA"/>
    <property type="match status" value="1"/>
</dbReference>
<feature type="transmembrane region" description="Helical" evidence="8">
    <location>
        <begin position="85"/>
        <end position="107"/>
    </location>
</feature>
<dbReference type="InterPro" id="IPR036640">
    <property type="entry name" value="ABC1_TM_sf"/>
</dbReference>
<comment type="caution">
    <text evidence="11">The sequence shown here is derived from an EMBL/GenBank/DDBJ whole genome shotgun (WGS) entry which is preliminary data.</text>
</comment>
<dbReference type="PROSITE" id="PS00211">
    <property type="entry name" value="ABC_TRANSPORTER_1"/>
    <property type="match status" value="1"/>
</dbReference>
<sequence>MKFLNNARLALADAWRLAKPYFSSEEKWIAWGLLAAIIGLNLFAVYLNVLYTYWYRVAYDALQVKDAPKFWEAMFTYRFVKGYPWFVPGFSEWAAINITVLVYAFYLNQMLEIRWRRWITNRFVQDWLDRRAYYEISLKAEAGSPLDNPDQRIADDLRSFVSNNLSLGINFIANIVNLFSFIFVLWFLVPPLHTFGVTIPGYLVWAAIIYSIVGTYFTHVIGWRLIPLNFQQQQVDADFRFNLMRVRENTEQIALYGGEAEEALGLGQRFHAIYLNWWKIMKRTKALNFFTVGFTQIAIIFPFMVAAPGYFTGVFTLGVMMQVSNIFGNVQSAFSWFVGAYPQLVTWRATVQRLDGFERAVMSAQARDAAMPVGTAPAPGGGLLAEDLAIDLPDGRRLFSQPHLHIAPGEPVAITGPSGAGKSTLFRALAGIWPFGHGRVTRPAGQLMFLPQKPYFPLGSLKRAVAYPRQEHEIADDAVRAALADVGLAQLAARLEQVDNWTLRLSGGEQQRLALARVLIVQPDWLFLDEALSALDEPAARSLFAMLRTRLPGTQFVSIAHHESVIDLHPRRTRLAQGDGGVMRLVPEAEPVPGE</sequence>
<keyword evidence="7 8" id="KW-0472">Membrane</keyword>
<feature type="domain" description="ABC transmembrane type-1" evidence="10">
    <location>
        <begin position="151"/>
        <end position="346"/>
    </location>
</feature>
<dbReference type="PROSITE" id="PS50929">
    <property type="entry name" value="ABC_TM1F"/>
    <property type="match status" value="1"/>
</dbReference>
<dbReference type="InterPro" id="IPR050835">
    <property type="entry name" value="ABC_transporter_sub-D"/>
</dbReference>
<evidence type="ECO:0000256" key="1">
    <source>
        <dbReference type="ARBA" id="ARBA00004651"/>
    </source>
</evidence>
<feature type="transmembrane region" description="Helical" evidence="8">
    <location>
        <begin position="201"/>
        <end position="223"/>
    </location>
</feature>
<dbReference type="Gene3D" id="3.40.50.300">
    <property type="entry name" value="P-loop containing nucleotide triphosphate hydrolases"/>
    <property type="match status" value="1"/>
</dbReference>
<dbReference type="Pfam" id="PF00005">
    <property type="entry name" value="ABC_tran"/>
    <property type="match status" value="1"/>
</dbReference>
<dbReference type="SUPFAM" id="SSF90123">
    <property type="entry name" value="ABC transporter transmembrane region"/>
    <property type="match status" value="1"/>
</dbReference>
<dbReference type="PANTHER" id="PTHR11384">
    <property type="entry name" value="ATP-BINDING CASSETTE, SUB-FAMILY D MEMBER"/>
    <property type="match status" value="1"/>
</dbReference>
<feature type="transmembrane region" description="Helical" evidence="8">
    <location>
        <begin position="286"/>
        <end position="311"/>
    </location>
</feature>
<dbReference type="PANTHER" id="PTHR11384:SF59">
    <property type="entry name" value="LYSOSOMAL COBALAMIN TRANSPORTER ABCD4"/>
    <property type="match status" value="1"/>
</dbReference>
<keyword evidence="12" id="KW-1185">Reference proteome</keyword>
<evidence type="ECO:0000259" key="9">
    <source>
        <dbReference type="PROSITE" id="PS50893"/>
    </source>
</evidence>
<dbReference type="RefSeq" id="WP_235703817.1">
    <property type="nucleotide sequence ID" value="NZ_JAKGBZ010000011.1"/>
</dbReference>
<dbReference type="InterPro" id="IPR027417">
    <property type="entry name" value="P-loop_NTPase"/>
</dbReference>
<dbReference type="InterPro" id="IPR017871">
    <property type="entry name" value="ABC_transporter-like_CS"/>
</dbReference>
<evidence type="ECO:0000256" key="3">
    <source>
        <dbReference type="ARBA" id="ARBA00022692"/>
    </source>
</evidence>
<evidence type="ECO:0000256" key="2">
    <source>
        <dbReference type="ARBA" id="ARBA00022448"/>
    </source>
</evidence>
<proteinExistence type="predicted"/>
<keyword evidence="5 11" id="KW-0067">ATP-binding</keyword>
<dbReference type="Gene3D" id="1.20.1560.10">
    <property type="entry name" value="ABC transporter type 1, transmembrane domain"/>
    <property type="match status" value="1"/>
</dbReference>
<name>A0ABS9DV58_9PROT</name>
<dbReference type="EMBL" id="JAKGBZ010000011">
    <property type="protein sequence ID" value="MCF3946584.1"/>
    <property type="molecule type" value="Genomic_DNA"/>
</dbReference>
<evidence type="ECO:0000313" key="11">
    <source>
        <dbReference type="EMBL" id="MCF3946584.1"/>
    </source>
</evidence>
<dbReference type="InterPro" id="IPR011527">
    <property type="entry name" value="ABC1_TM_dom"/>
</dbReference>
<dbReference type="PROSITE" id="PS50893">
    <property type="entry name" value="ABC_TRANSPORTER_2"/>
    <property type="match status" value="1"/>
</dbReference>
<keyword evidence="4" id="KW-0547">Nucleotide-binding</keyword>
<evidence type="ECO:0000256" key="6">
    <source>
        <dbReference type="ARBA" id="ARBA00022989"/>
    </source>
</evidence>
<dbReference type="InterPro" id="IPR003439">
    <property type="entry name" value="ABC_transporter-like_ATP-bd"/>
</dbReference>
<reference evidence="11 12" key="1">
    <citation type="submission" date="2022-01" db="EMBL/GenBank/DDBJ databases">
        <authorList>
            <person name="Won M."/>
            <person name="Kim S.-J."/>
            <person name="Kwon S.-W."/>
        </authorList>
    </citation>
    <scope>NUCLEOTIDE SEQUENCE [LARGE SCALE GENOMIC DNA]</scope>
    <source>
        <strain evidence="11 12">KCTC 23505</strain>
    </source>
</reference>
<keyword evidence="3 8" id="KW-0812">Transmembrane</keyword>
<dbReference type="InterPro" id="IPR003593">
    <property type="entry name" value="AAA+_ATPase"/>
</dbReference>
<dbReference type="SUPFAM" id="SSF52540">
    <property type="entry name" value="P-loop containing nucleoside triphosphate hydrolases"/>
    <property type="match status" value="1"/>
</dbReference>
<keyword evidence="2" id="KW-0813">Transport</keyword>
<accession>A0ABS9DV58</accession>
<dbReference type="Proteomes" id="UP001521209">
    <property type="component" value="Unassembled WGS sequence"/>
</dbReference>
<dbReference type="Pfam" id="PF06472">
    <property type="entry name" value="ABC_membrane_2"/>
    <property type="match status" value="1"/>
</dbReference>
<evidence type="ECO:0000256" key="5">
    <source>
        <dbReference type="ARBA" id="ARBA00022840"/>
    </source>
</evidence>
<evidence type="ECO:0000256" key="4">
    <source>
        <dbReference type="ARBA" id="ARBA00022741"/>
    </source>
</evidence>
<keyword evidence="6 8" id="KW-1133">Transmembrane helix</keyword>